<sequence>MPNVLRESHERFQLARIFHQNIINTTHASRIAQNPEDRAQIVALDDESQANIDSLPALFVDCETTLKEQADNMKVIGKIIKEDNFYNTVEEDTAQTNIVQNMLDGFKYTFGLLKNVEWLGRTLPGVETEL</sequence>
<name>A0ABN7STA1_OIKDI</name>
<proteinExistence type="predicted"/>
<dbReference type="EMBL" id="OU015566">
    <property type="protein sequence ID" value="CAG5102143.1"/>
    <property type="molecule type" value="Genomic_DNA"/>
</dbReference>
<protein>
    <submittedName>
        <fullName evidence="1">Oidioi.mRNA.OKI2018_I69.chr1.g162.t1.cds</fullName>
    </submittedName>
</protein>
<accession>A0ABN7STA1</accession>
<keyword evidence="2" id="KW-1185">Reference proteome</keyword>
<reference evidence="1 2" key="1">
    <citation type="submission" date="2021-04" db="EMBL/GenBank/DDBJ databases">
        <authorList>
            <person name="Bliznina A."/>
        </authorList>
    </citation>
    <scope>NUCLEOTIDE SEQUENCE [LARGE SCALE GENOMIC DNA]</scope>
</reference>
<gene>
    <name evidence="1" type="ORF">OKIOD_LOCUS8927</name>
</gene>
<dbReference type="Proteomes" id="UP001158576">
    <property type="component" value="Chromosome 1"/>
</dbReference>
<evidence type="ECO:0000313" key="2">
    <source>
        <dbReference type="Proteomes" id="UP001158576"/>
    </source>
</evidence>
<evidence type="ECO:0000313" key="1">
    <source>
        <dbReference type="EMBL" id="CAG5102143.1"/>
    </source>
</evidence>
<organism evidence="1 2">
    <name type="scientific">Oikopleura dioica</name>
    <name type="common">Tunicate</name>
    <dbReference type="NCBI Taxonomy" id="34765"/>
    <lineage>
        <taxon>Eukaryota</taxon>
        <taxon>Metazoa</taxon>
        <taxon>Chordata</taxon>
        <taxon>Tunicata</taxon>
        <taxon>Appendicularia</taxon>
        <taxon>Copelata</taxon>
        <taxon>Oikopleuridae</taxon>
        <taxon>Oikopleura</taxon>
    </lineage>
</organism>